<keyword evidence="1" id="KW-0472">Membrane</keyword>
<evidence type="ECO:0000313" key="2">
    <source>
        <dbReference type="EMBL" id="SIP73077.1"/>
    </source>
</evidence>
<evidence type="ECO:0000256" key="1">
    <source>
        <dbReference type="SAM" id="Phobius"/>
    </source>
</evidence>
<gene>
    <name evidence="2" type="ORF">XIS1_1720008</name>
</gene>
<organism evidence="2 3">
    <name type="scientific">Xenorhabdus innexi</name>
    <dbReference type="NCBI Taxonomy" id="290109"/>
    <lineage>
        <taxon>Bacteria</taxon>
        <taxon>Pseudomonadati</taxon>
        <taxon>Pseudomonadota</taxon>
        <taxon>Gammaproteobacteria</taxon>
        <taxon>Enterobacterales</taxon>
        <taxon>Morganellaceae</taxon>
        <taxon>Xenorhabdus</taxon>
    </lineage>
</organism>
<dbReference type="EMBL" id="FTLG01000082">
    <property type="protein sequence ID" value="SIP73077.1"/>
    <property type="molecule type" value="Genomic_DNA"/>
</dbReference>
<evidence type="ECO:0000313" key="3">
    <source>
        <dbReference type="Proteomes" id="UP000196435"/>
    </source>
</evidence>
<reference evidence="3" key="1">
    <citation type="submission" date="2016-12" db="EMBL/GenBank/DDBJ databases">
        <authorList>
            <person name="Gaudriault S."/>
        </authorList>
    </citation>
    <scope>NUCLEOTIDE SEQUENCE [LARGE SCALE GENOMIC DNA]</scope>
    <source>
        <strain evidence="3">HGB1681 (deposited as PTA-6826 in the American Type Culture Collection)</strain>
    </source>
</reference>
<proteinExistence type="predicted"/>
<keyword evidence="1" id="KW-1133">Transmembrane helix</keyword>
<keyword evidence="1" id="KW-0812">Transmembrane</keyword>
<dbReference type="Proteomes" id="UP000196435">
    <property type="component" value="Unassembled WGS sequence"/>
</dbReference>
<dbReference type="AlphaFoldDB" id="A0A1N6MWB1"/>
<feature type="transmembrane region" description="Helical" evidence="1">
    <location>
        <begin position="54"/>
        <end position="72"/>
    </location>
</feature>
<accession>A0A1N6MWB1</accession>
<sequence>MVVIKLRSTGHSPVRNNRSDGNNEFKQCYLLIPFNESVDFILISFVYIISEKAWQIIFVVILARWGVFLILCP</sequence>
<name>A0A1N6MWB1_9GAMM</name>
<protein>
    <submittedName>
        <fullName evidence="2">Uncharacterized protein</fullName>
    </submittedName>
</protein>
<feature type="transmembrane region" description="Helical" evidence="1">
    <location>
        <begin position="28"/>
        <end position="48"/>
    </location>
</feature>